<keyword evidence="7" id="KW-1185">Reference proteome</keyword>
<evidence type="ECO:0000256" key="1">
    <source>
        <dbReference type="ARBA" id="ARBA00022614"/>
    </source>
</evidence>
<dbReference type="GO" id="GO:0005737">
    <property type="term" value="C:cytoplasm"/>
    <property type="evidence" value="ECO:0007669"/>
    <property type="project" value="TreeGrafter"/>
</dbReference>
<sequence length="890" mass="97613">MNLATLPTDFLPHFNLTRLHLAGNNLLELPDGTLALLPALQFLDVSDNRISSLRKSLGSCKGLKEVYARNCGLVVVEEGVLEGLDNLEVLDLSVNQLSSFSNFAFANNTAHLHTLILSNNKLRTLPPSLGLHRGRELVFLLIGGNNFEQSLKIFTDPIITASQATVSRVTKDISARLTVVPDSDLSGAQFSSMGLSSGVSFLDRSERGSLYEWGDDDDDLRSVHDAEFDGGYRKPSEFRDKLRRRSSLPDMFRADNRRSGTAASISAARRSGEYGSAINHPGWGEALEANSATSYHASTNPSYVYIQRLLSHLHDVFDLSPQFHPLKVSVQRIGSMVETSRNGSTHEEFSGTVPVTGLGDDPDAEHLTEEERDRIRKRQSPVRRANIAAEILSTERTYVNELKTLVSLYADPLERGILIASDMGAMFSNLKSILYFHKSHMLPNIERAIQDPDQPLGSVFNEAAPFFKMYSMYFNNFDTANEMVIHLEQLAASGSGQLQSPIRSTVLASTSISPTNSTQTSRRTLAKKFKNLVKIAKSSSSHSQISLQSYLILPVQRLPRYKLLVDQLLESTPLNHPDRASLASAAEAIRNCVAECNDKKREMEEYERGMKQMTRIRTVKNKSTGALSKFSTVKIGRQFIQEATLRLVKYVERQHLSNTEGIGADMAFAMTSNRDKFFRSVVGAVVETRFAMGSSGPISNIPPPVAVTGQPHLGAGLDAVSVYGLQRTVGADFRFLLFTDVLCWCKPISGSMSSSPLAGGGSGISEAEFELIRAIDIGPHTKVEVMVVLSNPEPVGPTRLADRPNSMSIDHLRAYAAVNGSDPASQRLSGGMLTLTNTRGSTATNTPVIREPDSVLRISDNDSVLYLRAGQSEVESWLETLKGLGCVQDE</sequence>
<dbReference type="OrthoDB" id="660555at2759"/>
<dbReference type="SMART" id="SM00369">
    <property type="entry name" value="LRR_TYP"/>
    <property type="match status" value="4"/>
</dbReference>
<dbReference type="SUPFAM" id="SSF52058">
    <property type="entry name" value="L domain-like"/>
    <property type="match status" value="1"/>
</dbReference>
<feature type="region of interest" description="Disordered" evidence="4">
    <location>
        <begin position="339"/>
        <end position="365"/>
    </location>
</feature>
<dbReference type="GO" id="GO:0005085">
    <property type="term" value="F:guanyl-nucleotide exchange factor activity"/>
    <property type="evidence" value="ECO:0007669"/>
    <property type="project" value="InterPro"/>
</dbReference>
<accession>A0A1Y2CD77</accession>
<dbReference type="Pfam" id="PF00621">
    <property type="entry name" value="RhoGEF"/>
    <property type="match status" value="1"/>
</dbReference>
<evidence type="ECO:0000256" key="3">
    <source>
        <dbReference type="SAM" id="Coils"/>
    </source>
</evidence>
<keyword evidence="3" id="KW-0175">Coiled coil</keyword>
<dbReference type="SMART" id="SM00364">
    <property type="entry name" value="LRR_BAC"/>
    <property type="match status" value="4"/>
</dbReference>
<dbReference type="PROSITE" id="PS00741">
    <property type="entry name" value="DH_1"/>
    <property type="match status" value="1"/>
</dbReference>
<dbReference type="STRING" id="329046.A0A1Y2CD77"/>
<organism evidence="6 7">
    <name type="scientific">Rhizoclosmatium globosum</name>
    <dbReference type="NCBI Taxonomy" id="329046"/>
    <lineage>
        <taxon>Eukaryota</taxon>
        <taxon>Fungi</taxon>
        <taxon>Fungi incertae sedis</taxon>
        <taxon>Chytridiomycota</taxon>
        <taxon>Chytridiomycota incertae sedis</taxon>
        <taxon>Chytridiomycetes</taxon>
        <taxon>Chytridiales</taxon>
        <taxon>Chytriomycetaceae</taxon>
        <taxon>Rhizoclosmatium</taxon>
    </lineage>
</organism>
<dbReference type="InterPro" id="IPR035899">
    <property type="entry name" value="DBL_dom_sf"/>
</dbReference>
<dbReference type="Proteomes" id="UP000193642">
    <property type="component" value="Unassembled WGS sequence"/>
</dbReference>
<dbReference type="AlphaFoldDB" id="A0A1Y2CD77"/>
<dbReference type="InterPro" id="IPR001331">
    <property type="entry name" value="GDS_CDC24_CS"/>
</dbReference>
<dbReference type="Gene3D" id="3.80.10.10">
    <property type="entry name" value="Ribonuclease Inhibitor"/>
    <property type="match status" value="1"/>
</dbReference>
<dbReference type="PRINTS" id="PR00019">
    <property type="entry name" value="LEURICHRPT"/>
</dbReference>
<feature type="domain" description="DH" evidence="5">
    <location>
        <begin position="383"/>
        <end position="599"/>
    </location>
</feature>
<dbReference type="InterPro" id="IPR051092">
    <property type="entry name" value="FYVE_RhoGEF_PH"/>
</dbReference>
<feature type="coiled-coil region" evidence="3">
    <location>
        <begin position="589"/>
        <end position="616"/>
    </location>
</feature>
<reference evidence="6 7" key="1">
    <citation type="submission" date="2016-07" db="EMBL/GenBank/DDBJ databases">
        <title>Pervasive Adenine N6-methylation of Active Genes in Fungi.</title>
        <authorList>
            <consortium name="DOE Joint Genome Institute"/>
            <person name="Mondo S.J."/>
            <person name="Dannebaum R.O."/>
            <person name="Kuo R.C."/>
            <person name="Labutti K."/>
            <person name="Haridas S."/>
            <person name="Kuo A."/>
            <person name="Salamov A."/>
            <person name="Ahrendt S.R."/>
            <person name="Lipzen A."/>
            <person name="Sullivan W."/>
            <person name="Andreopoulos W.B."/>
            <person name="Clum A."/>
            <person name="Lindquist E."/>
            <person name="Daum C."/>
            <person name="Ramamoorthy G.K."/>
            <person name="Gryganskyi A."/>
            <person name="Culley D."/>
            <person name="Magnuson J.K."/>
            <person name="James T.Y."/>
            <person name="O'Malley M.A."/>
            <person name="Stajich J.E."/>
            <person name="Spatafora J.W."/>
            <person name="Visel A."/>
            <person name="Grigoriev I.V."/>
        </authorList>
    </citation>
    <scope>NUCLEOTIDE SEQUENCE [LARGE SCALE GENOMIC DNA]</scope>
    <source>
        <strain evidence="6 7">JEL800</strain>
    </source>
</reference>
<dbReference type="PANTHER" id="PTHR12673">
    <property type="entry name" value="FACIOGENITAL DYSPLASIA PROTEIN"/>
    <property type="match status" value="1"/>
</dbReference>
<evidence type="ECO:0000259" key="5">
    <source>
        <dbReference type="PROSITE" id="PS50010"/>
    </source>
</evidence>
<dbReference type="Pfam" id="PF00560">
    <property type="entry name" value="LRR_1"/>
    <property type="match status" value="1"/>
</dbReference>
<protein>
    <recommendedName>
        <fullName evidence="5">DH domain-containing protein</fullName>
    </recommendedName>
</protein>
<dbReference type="SUPFAM" id="SSF48065">
    <property type="entry name" value="DBL homology domain (DH-domain)"/>
    <property type="match status" value="1"/>
</dbReference>
<comment type="caution">
    <text evidence="6">The sequence shown here is derived from an EMBL/GenBank/DDBJ whole genome shotgun (WGS) entry which is preliminary data.</text>
</comment>
<name>A0A1Y2CD77_9FUNG</name>
<dbReference type="EMBL" id="MCGO01000021">
    <property type="protein sequence ID" value="ORY44857.1"/>
    <property type="molecule type" value="Genomic_DNA"/>
</dbReference>
<dbReference type="InterPro" id="IPR032675">
    <property type="entry name" value="LRR_dom_sf"/>
</dbReference>
<keyword evidence="2" id="KW-0677">Repeat</keyword>
<gene>
    <name evidence="6" type="ORF">BCR33DRAFT_765877</name>
</gene>
<dbReference type="PANTHER" id="PTHR12673:SF159">
    <property type="entry name" value="LD03170P"/>
    <property type="match status" value="1"/>
</dbReference>
<evidence type="ECO:0000313" key="6">
    <source>
        <dbReference type="EMBL" id="ORY44857.1"/>
    </source>
</evidence>
<dbReference type="SMART" id="SM00325">
    <property type="entry name" value="RhoGEF"/>
    <property type="match status" value="1"/>
</dbReference>
<evidence type="ECO:0000313" key="7">
    <source>
        <dbReference type="Proteomes" id="UP000193642"/>
    </source>
</evidence>
<evidence type="ECO:0000256" key="4">
    <source>
        <dbReference type="SAM" id="MobiDB-lite"/>
    </source>
</evidence>
<dbReference type="Gene3D" id="1.20.900.10">
    <property type="entry name" value="Dbl homology (DH) domain"/>
    <property type="match status" value="1"/>
</dbReference>
<dbReference type="InterPro" id="IPR003591">
    <property type="entry name" value="Leu-rich_rpt_typical-subtyp"/>
</dbReference>
<dbReference type="InterPro" id="IPR000219">
    <property type="entry name" value="DH_dom"/>
</dbReference>
<dbReference type="PROSITE" id="PS50010">
    <property type="entry name" value="DH_2"/>
    <property type="match status" value="1"/>
</dbReference>
<proteinExistence type="predicted"/>
<dbReference type="GO" id="GO:0035556">
    <property type="term" value="P:intracellular signal transduction"/>
    <property type="evidence" value="ECO:0007669"/>
    <property type="project" value="InterPro"/>
</dbReference>
<keyword evidence="1" id="KW-0433">Leucine-rich repeat</keyword>
<dbReference type="Pfam" id="PF13855">
    <property type="entry name" value="LRR_8"/>
    <property type="match status" value="1"/>
</dbReference>
<dbReference type="PROSITE" id="PS51450">
    <property type="entry name" value="LRR"/>
    <property type="match status" value="2"/>
</dbReference>
<dbReference type="InterPro" id="IPR001611">
    <property type="entry name" value="Leu-rich_rpt"/>
</dbReference>
<evidence type="ECO:0000256" key="2">
    <source>
        <dbReference type="ARBA" id="ARBA00022737"/>
    </source>
</evidence>
<dbReference type="CDD" id="cd00160">
    <property type="entry name" value="RhoGEF"/>
    <property type="match status" value="1"/>
</dbReference>